<reference evidence="8" key="1">
    <citation type="submission" date="2023-03" db="EMBL/GenBank/DDBJ databases">
        <title>Massive genome expansion in bonnet fungi (Mycena s.s.) driven by repeated elements and novel gene families across ecological guilds.</title>
        <authorList>
            <consortium name="Lawrence Berkeley National Laboratory"/>
            <person name="Harder C.B."/>
            <person name="Miyauchi S."/>
            <person name="Viragh M."/>
            <person name="Kuo A."/>
            <person name="Thoen E."/>
            <person name="Andreopoulos B."/>
            <person name="Lu D."/>
            <person name="Skrede I."/>
            <person name="Drula E."/>
            <person name="Henrissat B."/>
            <person name="Morin E."/>
            <person name="Kohler A."/>
            <person name="Barry K."/>
            <person name="LaButti K."/>
            <person name="Morin E."/>
            <person name="Salamov A."/>
            <person name="Lipzen A."/>
            <person name="Mereny Z."/>
            <person name="Hegedus B."/>
            <person name="Baldrian P."/>
            <person name="Stursova M."/>
            <person name="Weitz H."/>
            <person name="Taylor A."/>
            <person name="Grigoriev I.V."/>
            <person name="Nagy L.G."/>
            <person name="Martin F."/>
            <person name="Kauserud H."/>
        </authorList>
    </citation>
    <scope>NUCLEOTIDE SEQUENCE</scope>
    <source>
        <strain evidence="8">9144</strain>
    </source>
</reference>
<dbReference type="PANTHER" id="PTHR47338:SF29">
    <property type="entry name" value="ZN(2)-C6 FUNGAL-TYPE DOMAIN-CONTAINING PROTEIN"/>
    <property type="match status" value="1"/>
</dbReference>
<dbReference type="PANTHER" id="PTHR47338">
    <property type="entry name" value="ZN(II)2CYS6 TRANSCRIPTION FACTOR (EUROFUNG)-RELATED"/>
    <property type="match status" value="1"/>
</dbReference>
<comment type="caution">
    <text evidence="8">The sequence shown here is derived from an EMBL/GenBank/DDBJ whole genome shotgun (WGS) entry which is preliminary data.</text>
</comment>
<dbReference type="GO" id="GO:0008270">
    <property type="term" value="F:zinc ion binding"/>
    <property type="evidence" value="ECO:0007669"/>
    <property type="project" value="InterPro"/>
</dbReference>
<sequence>MSLNAAAEGVKNLKHARTRPPKPRAEPLRRGKACLNCRHLKIRCDGVRPVCGPCVRVPKDDECEYADVNSRTKELQATIKRLQARVEELENPSSGTVAGPSFSCDRRSPSLESNGVSDGSGFISTPDAESDHSLLGVQVIINFHEVHFPAM</sequence>
<keyword evidence="9" id="KW-1185">Reference proteome</keyword>
<dbReference type="EMBL" id="JARJCW010000081">
    <property type="protein sequence ID" value="KAJ7196833.1"/>
    <property type="molecule type" value="Genomic_DNA"/>
</dbReference>
<dbReference type="GO" id="GO:0005634">
    <property type="term" value="C:nucleus"/>
    <property type="evidence" value="ECO:0007669"/>
    <property type="project" value="UniProtKB-SubCell"/>
</dbReference>
<evidence type="ECO:0000256" key="3">
    <source>
        <dbReference type="ARBA" id="ARBA00023015"/>
    </source>
</evidence>
<keyword evidence="2" id="KW-0479">Metal-binding</keyword>
<dbReference type="InterPro" id="IPR050815">
    <property type="entry name" value="TF_fung"/>
</dbReference>
<dbReference type="GO" id="GO:0000981">
    <property type="term" value="F:DNA-binding transcription factor activity, RNA polymerase II-specific"/>
    <property type="evidence" value="ECO:0007669"/>
    <property type="project" value="InterPro"/>
</dbReference>
<proteinExistence type="predicted"/>
<evidence type="ECO:0000256" key="2">
    <source>
        <dbReference type="ARBA" id="ARBA00022723"/>
    </source>
</evidence>
<evidence type="ECO:0000256" key="5">
    <source>
        <dbReference type="ARBA" id="ARBA00023242"/>
    </source>
</evidence>
<keyword evidence="5" id="KW-0539">Nucleus</keyword>
<feature type="domain" description="Zn(2)-C6 fungal-type" evidence="7">
    <location>
        <begin position="33"/>
        <end position="65"/>
    </location>
</feature>
<dbReference type="Gene3D" id="4.10.240.10">
    <property type="entry name" value="Zn(2)-C6 fungal-type DNA-binding domain"/>
    <property type="match status" value="1"/>
</dbReference>
<evidence type="ECO:0000256" key="4">
    <source>
        <dbReference type="ARBA" id="ARBA00023163"/>
    </source>
</evidence>
<dbReference type="SUPFAM" id="SSF57701">
    <property type="entry name" value="Zn2/Cys6 DNA-binding domain"/>
    <property type="match status" value="1"/>
</dbReference>
<evidence type="ECO:0000256" key="6">
    <source>
        <dbReference type="SAM" id="MobiDB-lite"/>
    </source>
</evidence>
<feature type="compositionally biased region" description="Basic residues" evidence="6">
    <location>
        <begin position="12"/>
        <end position="22"/>
    </location>
</feature>
<dbReference type="SMART" id="SM00066">
    <property type="entry name" value="GAL4"/>
    <property type="match status" value="1"/>
</dbReference>
<protein>
    <recommendedName>
        <fullName evidence="7">Zn(2)-C6 fungal-type domain-containing protein</fullName>
    </recommendedName>
</protein>
<dbReference type="CDD" id="cd00067">
    <property type="entry name" value="GAL4"/>
    <property type="match status" value="1"/>
</dbReference>
<dbReference type="Pfam" id="PF00172">
    <property type="entry name" value="Zn_clus"/>
    <property type="match status" value="1"/>
</dbReference>
<evidence type="ECO:0000256" key="1">
    <source>
        <dbReference type="ARBA" id="ARBA00004123"/>
    </source>
</evidence>
<dbReference type="AlphaFoldDB" id="A0AAD6V0R9"/>
<name>A0AAD6V0R9_9AGAR</name>
<dbReference type="InterPro" id="IPR001138">
    <property type="entry name" value="Zn2Cys6_DnaBD"/>
</dbReference>
<dbReference type="InterPro" id="IPR036864">
    <property type="entry name" value="Zn2-C6_fun-type_DNA-bd_sf"/>
</dbReference>
<feature type="region of interest" description="Disordered" evidence="6">
    <location>
        <begin position="1"/>
        <end position="28"/>
    </location>
</feature>
<comment type="subcellular location">
    <subcellularLocation>
        <location evidence="1">Nucleus</location>
    </subcellularLocation>
</comment>
<dbReference type="Proteomes" id="UP001219525">
    <property type="component" value="Unassembled WGS sequence"/>
</dbReference>
<organism evidence="8 9">
    <name type="scientific">Mycena pura</name>
    <dbReference type="NCBI Taxonomy" id="153505"/>
    <lineage>
        <taxon>Eukaryota</taxon>
        <taxon>Fungi</taxon>
        <taxon>Dikarya</taxon>
        <taxon>Basidiomycota</taxon>
        <taxon>Agaricomycotina</taxon>
        <taxon>Agaricomycetes</taxon>
        <taxon>Agaricomycetidae</taxon>
        <taxon>Agaricales</taxon>
        <taxon>Marasmiineae</taxon>
        <taxon>Mycenaceae</taxon>
        <taxon>Mycena</taxon>
    </lineage>
</organism>
<feature type="region of interest" description="Disordered" evidence="6">
    <location>
        <begin position="88"/>
        <end position="125"/>
    </location>
</feature>
<keyword evidence="4" id="KW-0804">Transcription</keyword>
<keyword evidence="3" id="KW-0805">Transcription regulation</keyword>
<evidence type="ECO:0000259" key="7">
    <source>
        <dbReference type="PROSITE" id="PS50048"/>
    </source>
</evidence>
<evidence type="ECO:0000313" key="8">
    <source>
        <dbReference type="EMBL" id="KAJ7196833.1"/>
    </source>
</evidence>
<evidence type="ECO:0000313" key="9">
    <source>
        <dbReference type="Proteomes" id="UP001219525"/>
    </source>
</evidence>
<dbReference type="PROSITE" id="PS50048">
    <property type="entry name" value="ZN2_CY6_FUNGAL_2"/>
    <property type="match status" value="1"/>
</dbReference>
<dbReference type="PROSITE" id="PS00463">
    <property type="entry name" value="ZN2_CY6_FUNGAL_1"/>
    <property type="match status" value="1"/>
</dbReference>
<gene>
    <name evidence="8" type="ORF">GGX14DRAFT_472931</name>
</gene>
<accession>A0AAD6V0R9</accession>